<evidence type="ECO:0000256" key="6">
    <source>
        <dbReference type="ARBA" id="ARBA00022645"/>
    </source>
</evidence>
<evidence type="ECO:0000256" key="2">
    <source>
        <dbReference type="ARBA" id="ARBA00004401"/>
    </source>
</evidence>
<keyword evidence="7" id="KW-0645">Protease</keyword>
<proteinExistence type="predicted"/>
<keyword evidence="28" id="KW-1185">Reference proteome</keyword>
<dbReference type="Pfam" id="PF00905">
    <property type="entry name" value="Transpeptidase"/>
    <property type="match status" value="1"/>
</dbReference>
<evidence type="ECO:0000256" key="7">
    <source>
        <dbReference type="ARBA" id="ARBA00022670"/>
    </source>
</evidence>
<name>A0ABT2T3Z4_9FIRM</name>
<comment type="subcellular location">
    <subcellularLocation>
        <location evidence="2">Cell membrane</location>
        <topology evidence="2">Single-pass type II membrane protein</topology>
    </subcellularLocation>
</comment>
<evidence type="ECO:0000256" key="22">
    <source>
        <dbReference type="ARBA" id="ARBA00049902"/>
    </source>
</evidence>
<keyword evidence="12" id="KW-0133">Cell shape</keyword>
<feature type="compositionally biased region" description="Low complexity" evidence="23">
    <location>
        <begin position="884"/>
        <end position="895"/>
    </location>
</feature>
<keyword evidence="8" id="KW-0328">Glycosyltransferase</keyword>
<keyword evidence="14" id="KW-0573">Peptidoglycan synthesis</keyword>
<dbReference type="InterPro" id="IPR012338">
    <property type="entry name" value="Beta-lactam/transpept-like"/>
</dbReference>
<evidence type="ECO:0000256" key="24">
    <source>
        <dbReference type="SAM" id="Phobius"/>
    </source>
</evidence>
<dbReference type="EMBL" id="JAOQKJ010000008">
    <property type="protein sequence ID" value="MCU6744935.1"/>
    <property type="molecule type" value="Genomic_DNA"/>
</dbReference>
<evidence type="ECO:0000256" key="19">
    <source>
        <dbReference type="ARBA" id="ARBA00023316"/>
    </source>
</evidence>
<dbReference type="RefSeq" id="WP_262575051.1">
    <property type="nucleotide sequence ID" value="NZ_JAOQKJ010000008.1"/>
</dbReference>
<dbReference type="SUPFAM" id="SSF56601">
    <property type="entry name" value="beta-lactamase/transpeptidase-like"/>
    <property type="match status" value="1"/>
</dbReference>
<dbReference type="Gene3D" id="3.40.710.10">
    <property type="entry name" value="DD-peptidase/beta-lactamase superfamily"/>
    <property type="match status" value="1"/>
</dbReference>
<comment type="catalytic activity">
    <reaction evidence="20">
        <text>Preferential cleavage: (Ac)2-L-Lys-D-Ala-|-D-Ala. Also transpeptidation of peptidyl-alanyl moieties that are N-acyl substituents of D-alanine.</text>
        <dbReference type="EC" id="3.4.16.4"/>
    </reaction>
</comment>
<keyword evidence="5" id="KW-1003">Cell membrane</keyword>
<keyword evidence="18" id="KW-0511">Multifunctional enzyme</keyword>
<dbReference type="PANTHER" id="PTHR32282">
    <property type="entry name" value="BINDING PROTEIN TRANSPEPTIDASE, PUTATIVE-RELATED"/>
    <property type="match status" value="1"/>
</dbReference>
<dbReference type="Gene3D" id="1.10.3810.10">
    <property type="entry name" value="Biosynthetic peptidoglycan transglycosylase-like"/>
    <property type="match status" value="1"/>
</dbReference>
<feature type="transmembrane region" description="Helical" evidence="24">
    <location>
        <begin position="26"/>
        <end position="53"/>
    </location>
</feature>
<evidence type="ECO:0000256" key="16">
    <source>
        <dbReference type="ARBA" id="ARBA00023136"/>
    </source>
</evidence>
<evidence type="ECO:0000256" key="14">
    <source>
        <dbReference type="ARBA" id="ARBA00022984"/>
    </source>
</evidence>
<reference evidence="27 28" key="1">
    <citation type="journal article" date="2021" name="ISME Commun">
        <title>Automated analysis of genomic sequences facilitates high-throughput and comprehensive description of bacteria.</title>
        <authorList>
            <person name="Hitch T.C.A."/>
        </authorList>
    </citation>
    <scope>NUCLEOTIDE SEQUENCE [LARGE SCALE GENOMIC DNA]</scope>
    <source>
        <strain evidence="27 28">Sanger_18</strain>
    </source>
</reference>
<evidence type="ECO:0000256" key="15">
    <source>
        <dbReference type="ARBA" id="ARBA00022989"/>
    </source>
</evidence>
<dbReference type="InterPro" id="IPR001460">
    <property type="entry name" value="PCN-bd_Tpept"/>
</dbReference>
<keyword evidence="9" id="KW-0808">Transferase</keyword>
<feature type="region of interest" description="Disordered" evidence="23">
    <location>
        <begin position="883"/>
        <end position="908"/>
    </location>
</feature>
<evidence type="ECO:0000256" key="12">
    <source>
        <dbReference type="ARBA" id="ARBA00022960"/>
    </source>
</evidence>
<comment type="catalytic activity">
    <reaction evidence="22">
        <text>[GlcNAc-(1-&gt;4)-Mur2Ac(oyl-L-Ala-gamma-D-Glu-L-Lys-D-Ala-D-Ala)](n)-di-trans,octa-cis-undecaprenyl diphosphate + beta-D-GlcNAc-(1-&gt;4)-Mur2Ac(oyl-L-Ala-gamma-D-Glu-L-Lys-D-Ala-D-Ala)-di-trans,octa-cis-undecaprenyl diphosphate = [GlcNAc-(1-&gt;4)-Mur2Ac(oyl-L-Ala-gamma-D-Glu-L-Lys-D-Ala-D-Ala)](n+1)-di-trans,octa-cis-undecaprenyl diphosphate + di-trans,octa-cis-undecaprenyl diphosphate + H(+)</text>
        <dbReference type="Rhea" id="RHEA:23708"/>
        <dbReference type="Rhea" id="RHEA-COMP:9602"/>
        <dbReference type="Rhea" id="RHEA-COMP:9603"/>
        <dbReference type="ChEBI" id="CHEBI:15378"/>
        <dbReference type="ChEBI" id="CHEBI:58405"/>
        <dbReference type="ChEBI" id="CHEBI:60033"/>
        <dbReference type="ChEBI" id="CHEBI:78435"/>
        <dbReference type="EC" id="2.4.99.28"/>
    </reaction>
</comment>
<dbReference type="InterPro" id="IPR050396">
    <property type="entry name" value="Glycosyltr_51/Transpeptidase"/>
</dbReference>
<dbReference type="Pfam" id="PF00912">
    <property type="entry name" value="Transgly"/>
    <property type="match status" value="1"/>
</dbReference>
<comment type="caution">
    <text evidence="27">The sequence shown here is derived from an EMBL/GenBank/DDBJ whole genome shotgun (WGS) entry which is preliminary data.</text>
</comment>
<keyword evidence="16 24" id="KW-0472">Membrane</keyword>
<evidence type="ECO:0000256" key="3">
    <source>
        <dbReference type="ARBA" id="ARBA00012448"/>
    </source>
</evidence>
<dbReference type="InterPro" id="IPR023346">
    <property type="entry name" value="Lysozyme-like_dom_sf"/>
</dbReference>
<dbReference type="InterPro" id="IPR036950">
    <property type="entry name" value="PBP_transglycosylase"/>
</dbReference>
<evidence type="ECO:0000256" key="13">
    <source>
        <dbReference type="ARBA" id="ARBA00022968"/>
    </source>
</evidence>
<gene>
    <name evidence="27" type="ORF">OCV77_10565</name>
</gene>
<evidence type="ECO:0000256" key="17">
    <source>
        <dbReference type="ARBA" id="ARBA00023251"/>
    </source>
</evidence>
<evidence type="ECO:0000256" key="1">
    <source>
        <dbReference type="ARBA" id="ARBA00002624"/>
    </source>
</evidence>
<evidence type="ECO:0000256" key="4">
    <source>
        <dbReference type="ARBA" id="ARBA00018638"/>
    </source>
</evidence>
<evidence type="ECO:0000259" key="25">
    <source>
        <dbReference type="Pfam" id="PF00905"/>
    </source>
</evidence>
<evidence type="ECO:0000256" key="9">
    <source>
        <dbReference type="ARBA" id="ARBA00022679"/>
    </source>
</evidence>
<dbReference type="EC" id="2.4.99.28" evidence="21"/>
<evidence type="ECO:0000259" key="26">
    <source>
        <dbReference type="Pfam" id="PF00912"/>
    </source>
</evidence>
<keyword evidence="17" id="KW-0046">Antibiotic resistance</keyword>
<feature type="domain" description="Glycosyl transferase family 51" evidence="26">
    <location>
        <begin position="82"/>
        <end position="266"/>
    </location>
</feature>
<dbReference type="PANTHER" id="PTHR32282:SF11">
    <property type="entry name" value="PENICILLIN-BINDING PROTEIN 1B"/>
    <property type="match status" value="1"/>
</dbReference>
<evidence type="ECO:0000256" key="10">
    <source>
        <dbReference type="ARBA" id="ARBA00022692"/>
    </source>
</evidence>
<dbReference type="Proteomes" id="UP001652432">
    <property type="component" value="Unassembled WGS sequence"/>
</dbReference>
<protein>
    <recommendedName>
        <fullName evidence="4">Penicillin-binding protein 1A</fullName>
        <ecNumber evidence="21">2.4.99.28</ecNumber>
        <ecNumber evidence="3">3.4.16.4</ecNumber>
    </recommendedName>
</protein>
<accession>A0ABT2T3Z4</accession>
<evidence type="ECO:0000313" key="28">
    <source>
        <dbReference type="Proteomes" id="UP001652432"/>
    </source>
</evidence>
<evidence type="ECO:0000256" key="8">
    <source>
        <dbReference type="ARBA" id="ARBA00022676"/>
    </source>
</evidence>
<keyword evidence="10 24" id="KW-0812">Transmembrane</keyword>
<feature type="domain" description="Penicillin-binding protein transpeptidase" evidence="25">
    <location>
        <begin position="443"/>
        <end position="731"/>
    </location>
</feature>
<evidence type="ECO:0000256" key="21">
    <source>
        <dbReference type="ARBA" id="ARBA00044770"/>
    </source>
</evidence>
<keyword evidence="11" id="KW-0378">Hydrolase</keyword>
<organism evidence="27 28">
    <name type="scientific">Suilimivivens aceti</name>
    <dbReference type="NCBI Taxonomy" id="2981774"/>
    <lineage>
        <taxon>Bacteria</taxon>
        <taxon>Bacillati</taxon>
        <taxon>Bacillota</taxon>
        <taxon>Clostridia</taxon>
        <taxon>Lachnospirales</taxon>
        <taxon>Lachnospiraceae</taxon>
        <taxon>Suilimivivens</taxon>
    </lineage>
</organism>
<dbReference type="NCBIfam" id="TIGR02074">
    <property type="entry name" value="PBP_1a_fam"/>
    <property type="match status" value="1"/>
</dbReference>
<keyword evidence="6" id="KW-0121">Carboxypeptidase</keyword>
<sequence>MNYSKKGIKERQKSLHASSHKWSKKLLLAVMNLMVLGILAIGVIGASAGIGVFKGIIDTAPSIENIDVTPTGFSTFVYDLEGNQIGKLIAQDSNRIPVAKDMIPENLAHAFVAIEDERFYEHNGIDIKGIIRAAYVGISNGFHFTEGASTITQQLLKNNVFTNWTKEDGFMDKIKRKIQEQYLAIELTKTMSKDDVLVNYMNTINLGQNTLGVQAASLRYFNKSVNTLTLSECAVIAGITQNPSKFNPISHPDNNAQRREKVLNNMLEQGYITQTEYDEAMADDVYSRIQIVNAEVEEDSVNTYFVDALTDDITEDLMATGNYTETQAYTLLYSGGLKIYATQDPHVQEICDEAFSNEENYPEGTRWQLSYELTTQDSNGNFKNYSTEMYRQYFKEMDSSFNLLYSSQEAAYDAIEQYKAAVMEPGEEVYGENITLTPQPQVSIVIEDQSTGYVVAMVGGRGQKEASRTLNRATDSKRQPGSTFKIVAVYAPALDSAGLTLATVMNDAPFNYANGRPVNNWWGSEYRGLNSLRTAIAQSMNIIAVKTLTQITPQLGFDYLKNFGFTTLVEREEITVGGKTQVFSDIQQSLALGGITKGVTNEELTAAYASIANGGTYIKPKLYTKVLDHDGNVILDNTAPQSRQVIKETTAWLLTDAMVDVVTSGTGASVNFGNMAIAGKTGTTSDYNDVWFSGYTPYYTASVWTGYDNNAKLQKGNGERNLAKKLWRAVMSKVHEDLPSQSFQVPSGIVTATVCSQSGKLPIPGLCDGTLKTEYFAEGTVPTESCDVHYQGMVCPYSNLPACDTCPFKVEGVLTMTPVEDPSLQQGSGTEAPAMATQEVTNEDGTVSTITVPQAAQKTCIHTAEYMAQPGIETIIEQQRGEMAAASAAAQAAAAPLPTTEGEAPAAE</sequence>
<evidence type="ECO:0000256" key="11">
    <source>
        <dbReference type="ARBA" id="ARBA00022801"/>
    </source>
</evidence>
<evidence type="ECO:0000256" key="18">
    <source>
        <dbReference type="ARBA" id="ARBA00023268"/>
    </source>
</evidence>
<keyword evidence="13" id="KW-0735">Signal-anchor</keyword>
<dbReference type="InterPro" id="IPR001264">
    <property type="entry name" value="Glyco_trans_51"/>
</dbReference>
<evidence type="ECO:0000256" key="5">
    <source>
        <dbReference type="ARBA" id="ARBA00022475"/>
    </source>
</evidence>
<evidence type="ECO:0000256" key="20">
    <source>
        <dbReference type="ARBA" id="ARBA00034000"/>
    </source>
</evidence>
<dbReference type="EC" id="3.4.16.4" evidence="3"/>
<comment type="function">
    <text evidence="1">Cell wall formation. Synthesis of cross-linked peptidoglycan from the lipid intermediates. The enzyme has a penicillin-insensitive transglycosylase N-terminal domain (formation of linear glycan strands) and a penicillin-sensitive transpeptidase C-terminal domain (cross-linking of the peptide subunits).</text>
</comment>
<dbReference type="SUPFAM" id="SSF53955">
    <property type="entry name" value="Lysozyme-like"/>
    <property type="match status" value="1"/>
</dbReference>
<keyword evidence="15 24" id="KW-1133">Transmembrane helix</keyword>
<evidence type="ECO:0000256" key="23">
    <source>
        <dbReference type="SAM" id="MobiDB-lite"/>
    </source>
</evidence>
<evidence type="ECO:0000313" key="27">
    <source>
        <dbReference type="EMBL" id="MCU6744935.1"/>
    </source>
</evidence>
<keyword evidence="19" id="KW-0961">Cell wall biogenesis/degradation</keyword>